<dbReference type="STRING" id="1416801.SAMN05192553_10796"/>
<name>A0A1H7ATQ3_9BACT</name>
<dbReference type="RefSeq" id="WP_092177531.1">
    <property type="nucleotide sequence ID" value="NZ_FNZH01000007.1"/>
</dbReference>
<dbReference type="AlphaFoldDB" id="A0A1H7ATQ3"/>
<accession>A0A1H7ATQ3</accession>
<gene>
    <name evidence="1" type="ORF">SAMN05192553_10796</name>
</gene>
<evidence type="ECO:0000313" key="2">
    <source>
        <dbReference type="Proteomes" id="UP000199403"/>
    </source>
</evidence>
<keyword evidence="2" id="KW-1185">Reference proteome</keyword>
<evidence type="ECO:0000313" key="1">
    <source>
        <dbReference type="EMBL" id="SEJ65472.1"/>
    </source>
</evidence>
<protein>
    <submittedName>
        <fullName evidence="1">Uncharacterized protein</fullName>
    </submittedName>
</protein>
<dbReference type="Proteomes" id="UP000199403">
    <property type="component" value="Unassembled WGS sequence"/>
</dbReference>
<reference evidence="2" key="1">
    <citation type="submission" date="2016-10" db="EMBL/GenBank/DDBJ databases">
        <authorList>
            <person name="Varghese N."/>
            <person name="Submissions S."/>
        </authorList>
    </citation>
    <scope>NUCLEOTIDE SEQUENCE [LARGE SCALE GENOMIC DNA]</scope>
    <source>
        <strain evidence="2">IBRC-M 10761</strain>
    </source>
</reference>
<organism evidence="1 2">
    <name type="scientific">Cyclobacterium xiamenense</name>
    <dbReference type="NCBI Taxonomy" id="1297121"/>
    <lineage>
        <taxon>Bacteria</taxon>
        <taxon>Pseudomonadati</taxon>
        <taxon>Bacteroidota</taxon>
        <taxon>Cytophagia</taxon>
        <taxon>Cytophagales</taxon>
        <taxon>Cyclobacteriaceae</taxon>
        <taxon>Cyclobacterium</taxon>
    </lineage>
</organism>
<sequence length="359" mass="40975">MVAPTFFLYLLLPVWILWARDPDPVFFQSDNLKDLKFESLPGHYIILDDGGEEISLTGLKDRDGVLYWHRKLRTPVCLTGTCKLIDIGIYWHCTGDFLGLEVYGEHLTKTDHSDFSAEDYDKLMEILTDDWSKLREYELSDLVEEVYVEEPGVDGTSGATKKEIAAEAVKDAVYTTHTIWHLIHVGEKEQLMNLTAGELNKDASLIGSLLANDPSDDYRIVVLKLLADGKLREGNWKNSLVTESLENSDNKELQNLAIKSIAKCDYTDPSFLDYLTAVFPDFPTERKIQLVREFQKLPSIPDQLYRALVHDIENQQDWYIIGVFQLLKNKGNYGKELTRMAGEIGETDNLALKNILRDH</sequence>
<dbReference type="EMBL" id="FNZH01000007">
    <property type="protein sequence ID" value="SEJ65472.1"/>
    <property type="molecule type" value="Genomic_DNA"/>
</dbReference>
<proteinExistence type="predicted"/>
<dbReference type="OrthoDB" id="6400902at2"/>